<protein>
    <recommendedName>
        <fullName evidence="3">DUF1634 domain-containing protein</fullName>
    </recommendedName>
</protein>
<dbReference type="Pfam" id="PF07843">
    <property type="entry name" value="DUF1634"/>
    <property type="match status" value="1"/>
</dbReference>
<keyword evidence="1" id="KW-0472">Membrane</keyword>
<evidence type="ECO:0008006" key="3">
    <source>
        <dbReference type="Google" id="ProtNLM"/>
    </source>
</evidence>
<accession>Q01NC3</accession>
<keyword evidence="1" id="KW-0812">Transmembrane</keyword>
<dbReference type="eggNOG" id="COG4272">
    <property type="taxonomic scope" value="Bacteria"/>
</dbReference>
<sequence length="117" mass="12038" precursor="true">MDRLIGGLLRGGVILSAAVTLAGGAWHFVQAGSLVPHDRVFRGEPAELRSVGGVLHGVAAGHAETLIQLGLLILIGTPIARVAFSVYAFAAEGDRTYVMITLIVLAALAASLAGLRL</sequence>
<dbReference type="AlphaFoldDB" id="Q01NC3"/>
<keyword evidence="1" id="KW-1133">Transmembrane helix</keyword>
<proteinExistence type="predicted"/>
<dbReference type="OrthoDB" id="511496at2"/>
<dbReference type="KEGG" id="sus:Acid_1606"/>
<feature type="transmembrane region" description="Helical" evidence="1">
    <location>
        <begin position="7"/>
        <end position="29"/>
    </location>
</feature>
<evidence type="ECO:0000313" key="2">
    <source>
        <dbReference type="EMBL" id="ABJ82597.1"/>
    </source>
</evidence>
<feature type="transmembrane region" description="Helical" evidence="1">
    <location>
        <begin position="66"/>
        <end position="90"/>
    </location>
</feature>
<feature type="transmembrane region" description="Helical" evidence="1">
    <location>
        <begin position="97"/>
        <end position="115"/>
    </location>
</feature>
<dbReference type="InParanoid" id="Q01NC3"/>
<name>Q01NC3_SOLUE</name>
<evidence type="ECO:0000256" key="1">
    <source>
        <dbReference type="SAM" id="Phobius"/>
    </source>
</evidence>
<gene>
    <name evidence="2" type="ordered locus">Acid_1606</name>
</gene>
<reference evidence="2" key="1">
    <citation type="submission" date="2006-10" db="EMBL/GenBank/DDBJ databases">
        <title>Complete sequence of Solibacter usitatus Ellin6076.</title>
        <authorList>
            <consortium name="US DOE Joint Genome Institute"/>
            <person name="Copeland A."/>
            <person name="Lucas S."/>
            <person name="Lapidus A."/>
            <person name="Barry K."/>
            <person name="Detter J.C."/>
            <person name="Glavina del Rio T."/>
            <person name="Hammon N."/>
            <person name="Israni S."/>
            <person name="Dalin E."/>
            <person name="Tice H."/>
            <person name="Pitluck S."/>
            <person name="Thompson L.S."/>
            <person name="Brettin T."/>
            <person name="Bruce D."/>
            <person name="Han C."/>
            <person name="Tapia R."/>
            <person name="Gilna P."/>
            <person name="Schmutz J."/>
            <person name="Larimer F."/>
            <person name="Land M."/>
            <person name="Hauser L."/>
            <person name="Kyrpides N."/>
            <person name="Mikhailova N."/>
            <person name="Janssen P.H."/>
            <person name="Kuske C.R."/>
            <person name="Richardson P."/>
        </authorList>
    </citation>
    <scope>NUCLEOTIDE SEQUENCE</scope>
    <source>
        <strain evidence="2">Ellin6076</strain>
    </source>
</reference>
<organism evidence="2">
    <name type="scientific">Solibacter usitatus (strain Ellin6076)</name>
    <dbReference type="NCBI Taxonomy" id="234267"/>
    <lineage>
        <taxon>Bacteria</taxon>
        <taxon>Pseudomonadati</taxon>
        <taxon>Acidobacteriota</taxon>
        <taxon>Terriglobia</taxon>
        <taxon>Bryobacterales</taxon>
        <taxon>Solibacteraceae</taxon>
        <taxon>Candidatus Solibacter</taxon>
    </lineage>
</organism>
<dbReference type="STRING" id="234267.Acid_1606"/>
<dbReference type="HOGENOM" id="CLU_140339_0_0_0"/>
<dbReference type="EMBL" id="CP000473">
    <property type="protein sequence ID" value="ABJ82597.1"/>
    <property type="molecule type" value="Genomic_DNA"/>
</dbReference>
<dbReference type="InterPro" id="IPR012861">
    <property type="entry name" value="DUF1634"/>
</dbReference>